<feature type="domain" description="HTH araC/xylS-type" evidence="4">
    <location>
        <begin position="210"/>
        <end position="308"/>
    </location>
</feature>
<proteinExistence type="predicted"/>
<protein>
    <submittedName>
        <fullName evidence="5">AraC family transcriptional regulator</fullName>
    </submittedName>
</protein>
<dbReference type="InterPro" id="IPR050204">
    <property type="entry name" value="AraC_XylS_family_regulators"/>
</dbReference>
<keyword evidence="2" id="KW-0238">DNA-binding</keyword>
<evidence type="ECO:0000313" key="5">
    <source>
        <dbReference type="EMBL" id="RWR18944.1"/>
    </source>
</evidence>
<sequence length="309" mass="34100">MGEVLTVNATGADDVEAVWRQFVPSARLDHVDPHRVSFRWSSIETPTFSLVQYSLRADVRSSIDLEDQIMACQVAALDARIVIDDRVLDARQPWVTGNGPTHARWSGTGRVRALLFDRTSAEHVARAASGEDRLVLRSIDPIARDRVLASQWERSFGYVAAALAAGHEQPLVAAELERHALISTLTTFSSAYLEAVDRTAQRTAAPRTVRRALAFIETHAHEPVTIDDIAAAAGISTRGLQHAFRRALGVTPSAYLRTVRLAAAHRDLQNGGTSVGDVARRWGFSSPSRFARFYRDMYGRNPAQTARMF</sequence>
<evidence type="ECO:0000259" key="4">
    <source>
        <dbReference type="PROSITE" id="PS01124"/>
    </source>
</evidence>
<evidence type="ECO:0000256" key="2">
    <source>
        <dbReference type="ARBA" id="ARBA00023125"/>
    </source>
</evidence>
<dbReference type="PANTHER" id="PTHR46796:SF12">
    <property type="entry name" value="HTH-TYPE DNA-BINDING TRANSCRIPTIONAL ACTIVATOR EUTR"/>
    <property type="match status" value="1"/>
</dbReference>
<dbReference type="PROSITE" id="PS00041">
    <property type="entry name" value="HTH_ARAC_FAMILY_1"/>
    <property type="match status" value="1"/>
</dbReference>
<gene>
    <name evidence="5" type="ORF">D8Y23_08685</name>
</gene>
<evidence type="ECO:0000256" key="3">
    <source>
        <dbReference type="ARBA" id="ARBA00023163"/>
    </source>
</evidence>
<dbReference type="OrthoDB" id="5464689at2"/>
<dbReference type="GO" id="GO:0003700">
    <property type="term" value="F:DNA-binding transcription factor activity"/>
    <property type="evidence" value="ECO:0007669"/>
    <property type="project" value="InterPro"/>
</dbReference>
<dbReference type="InterPro" id="IPR018060">
    <property type="entry name" value="HTH_AraC"/>
</dbReference>
<dbReference type="Proteomes" id="UP000285970">
    <property type="component" value="Unassembled WGS sequence"/>
</dbReference>
<dbReference type="RefSeq" id="WP_128217750.1">
    <property type="nucleotide sequence ID" value="NZ_RBZY01000026.1"/>
</dbReference>
<keyword evidence="3" id="KW-0804">Transcription</keyword>
<comment type="caution">
    <text evidence="5">The sequence shown here is derived from an EMBL/GenBank/DDBJ whole genome shotgun (WGS) entry which is preliminary data.</text>
</comment>
<dbReference type="Gene3D" id="1.10.10.60">
    <property type="entry name" value="Homeodomain-like"/>
    <property type="match status" value="1"/>
</dbReference>
<dbReference type="PANTHER" id="PTHR46796">
    <property type="entry name" value="HTH-TYPE TRANSCRIPTIONAL ACTIVATOR RHAS-RELATED"/>
    <property type="match status" value="1"/>
</dbReference>
<dbReference type="GO" id="GO:0043565">
    <property type="term" value="F:sequence-specific DNA binding"/>
    <property type="evidence" value="ECO:0007669"/>
    <property type="project" value="InterPro"/>
</dbReference>
<dbReference type="EMBL" id="RBZY01000026">
    <property type="protein sequence ID" value="RWR18944.1"/>
    <property type="molecule type" value="Genomic_DNA"/>
</dbReference>
<dbReference type="SMART" id="SM00342">
    <property type="entry name" value="HTH_ARAC"/>
    <property type="match status" value="1"/>
</dbReference>
<reference evidence="5 6" key="1">
    <citation type="journal article" date="2018" name="Front. Microbiol.">
        <title>Novel Insights Into Bacterial Dimethylsulfoniopropionate Catabolism in the East China Sea.</title>
        <authorList>
            <person name="Liu J."/>
            <person name="Liu J."/>
            <person name="Zhang S.H."/>
            <person name="Liang J."/>
            <person name="Lin H."/>
            <person name="Song D."/>
            <person name="Yang G.P."/>
            <person name="Todd J.D."/>
            <person name="Zhang X.H."/>
        </authorList>
    </citation>
    <scope>NUCLEOTIDE SEQUENCE [LARGE SCALE GENOMIC DNA]</scope>
    <source>
        <strain evidence="5 6">ZYFD042</strain>
    </source>
</reference>
<keyword evidence="1" id="KW-0805">Transcription regulation</keyword>
<evidence type="ECO:0000256" key="1">
    <source>
        <dbReference type="ARBA" id="ARBA00023015"/>
    </source>
</evidence>
<dbReference type="InterPro" id="IPR018062">
    <property type="entry name" value="HTH_AraC-typ_CS"/>
</dbReference>
<evidence type="ECO:0000313" key="6">
    <source>
        <dbReference type="Proteomes" id="UP000285970"/>
    </source>
</evidence>
<dbReference type="InterPro" id="IPR009057">
    <property type="entry name" value="Homeodomain-like_sf"/>
</dbReference>
<dbReference type="Pfam" id="PF12833">
    <property type="entry name" value="HTH_18"/>
    <property type="match status" value="1"/>
</dbReference>
<dbReference type="AlphaFoldDB" id="A0A443JEL8"/>
<organism evidence="5 6">
    <name type="scientific">Microbacterium enclense</name>
    <dbReference type="NCBI Taxonomy" id="993073"/>
    <lineage>
        <taxon>Bacteria</taxon>
        <taxon>Bacillati</taxon>
        <taxon>Actinomycetota</taxon>
        <taxon>Actinomycetes</taxon>
        <taxon>Micrococcales</taxon>
        <taxon>Microbacteriaceae</taxon>
        <taxon>Microbacterium</taxon>
    </lineage>
</organism>
<dbReference type="SUPFAM" id="SSF46689">
    <property type="entry name" value="Homeodomain-like"/>
    <property type="match status" value="2"/>
</dbReference>
<name>A0A443JEL8_9MICO</name>
<dbReference type="PROSITE" id="PS01124">
    <property type="entry name" value="HTH_ARAC_FAMILY_2"/>
    <property type="match status" value="1"/>
</dbReference>
<accession>A0A443JEL8</accession>